<dbReference type="Gene3D" id="2.30.42.10">
    <property type="match status" value="1"/>
</dbReference>
<gene>
    <name evidence="3" type="ORF">NQ317_013881</name>
</gene>
<dbReference type="SUPFAM" id="SSF50156">
    <property type="entry name" value="PDZ domain-like"/>
    <property type="match status" value="1"/>
</dbReference>
<evidence type="ECO:0000256" key="2">
    <source>
        <dbReference type="SAM" id="MobiDB-lite"/>
    </source>
</evidence>
<feature type="coiled-coil region" evidence="1">
    <location>
        <begin position="197"/>
        <end position="231"/>
    </location>
</feature>
<dbReference type="EMBL" id="JAPWTJ010000004">
    <property type="protein sequence ID" value="KAJ8985997.1"/>
    <property type="molecule type" value="Genomic_DNA"/>
</dbReference>
<feature type="region of interest" description="Disordered" evidence="2">
    <location>
        <begin position="519"/>
        <end position="559"/>
    </location>
</feature>
<feature type="compositionally biased region" description="Polar residues" evidence="2">
    <location>
        <begin position="489"/>
        <end position="506"/>
    </location>
</feature>
<sequence>MSVQVADANLPWKGSTENVGVDSRTSLMEFTKQSCIEEYANHYASYKNTNLLNKQYTKQNYLQSSMGLNTNLQPVFTQPRMAQLETLEAKVSTNIFSAEDTVDMIKLLKKPMASIEVSLSSSPRRKKNGNINGINIASSIRSIPKEIAAKELENLRNALRDRENIIHNLKGQLTVPSLRINSLRNSTSNNDTTVNGRELTDTEKKQAEDRLNRLKIDVDNKRLAIKNLKMALERLDITDNIDIRIQQAELEYQLGREELNLLTLLEETRALQFCLEESNKINCTAHTLYSCVEGNECVILCAIEVNYDLKSPRFGAGQRDSTPGLWVDWALEETGLYKEDRLIEVNGKIVLDKTREDLLRLLAAAPDPAQIVILRKVSQNGAVIPLNSPSKEVLALRSELEVIRERAEEAQKAKAGLKSDNIRLTHRISYLEEQVSELLTRTSSEDTRTIGPSPVISTVKSSQNITNINISTQNSHVNGSVNSEKKSCQKTAQPNILHNSDSSQSLLPIRSKSSLSNISNIHISPSHNNDHHCHKDSQFRHKHRSSRNGLQYPSNQSLDHSDKIAYRKHNHHHKESDYSSETNSTQAIKYNKKKGDSNRYSSDFVKANSEKEYSNDVMDQSFKKATKIVHELTRNRDTLYEKHRQKCITASEKYNADILKHYNARKSTSVLDFRSEIHIGPKYTDSKSVEDLDIANSGGSTDRAYKNYQDARSVKSLDFDSDCNSVNTIGKSSNLSKTIDYTSEPTSDNRKLTSYNNYYDNNVRPRPTPPKKPLRLSLHKTHSLQSVDTNSDSLCKGERKSLKRTYKGGSTRK</sequence>
<evidence type="ECO:0000313" key="3">
    <source>
        <dbReference type="EMBL" id="KAJ8985997.1"/>
    </source>
</evidence>
<feature type="region of interest" description="Disordered" evidence="2">
    <location>
        <begin position="470"/>
        <end position="507"/>
    </location>
</feature>
<name>A0ABQ9K7J3_9CUCU</name>
<feature type="compositionally biased region" description="Polar residues" evidence="2">
    <location>
        <begin position="547"/>
        <end position="558"/>
    </location>
</feature>
<feature type="compositionally biased region" description="Polar residues" evidence="2">
    <location>
        <begin position="783"/>
        <end position="793"/>
    </location>
</feature>
<feature type="compositionally biased region" description="Basic residues" evidence="2">
    <location>
        <begin position="801"/>
        <end position="813"/>
    </location>
</feature>
<feature type="region of interest" description="Disordered" evidence="2">
    <location>
        <begin position="740"/>
        <end position="813"/>
    </location>
</feature>
<feature type="compositionally biased region" description="Basic residues" evidence="2">
    <location>
        <begin position="772"/>
        <end position="782"/>
    </location>
</feature>
<keyword evidence="4" id="KW-1185">Reference proteome</keyword>
<feature type="coiled-coil region" evidence="1">
    <location>
        <begin position="145"/>
        <end position="172"/>
    </location>
</feature>
<feature type="compositionally biased region" description="Basic and acidic residues" evidence="2">
    <location>
        <begin position="528"/>
        <end position="539"/>
    </location>
</feature>
<evidence type="ECO:0000256" key="1">
    <source>
        <dbReference type="SAM" id="Coils"/>
    </source>
</evidence>
<proteinExistence type="predicted"/>
<dbReference type="InterPro" id="IPR036034">
    <property type="entry name" value="PDZ_sf"/>
</dbReference>
<protein>
    <recommendedName>
        <fullName evidence="5">PDZ domain-containing protein</fullName>
    </recommendedName>
</protein>
<accession>A0ABQ9K7J3</accession>
<evidence type="ECO:0000313" key="4">
    <source>
        <dbReference type="Proteomes" id="UP001162164"/>
    </source>
</evidence>
<comment type="caution">
    <text evidence="3">The sequence shown here is derived from an EMBL/GenBank/DDBJ whole genome shotgun (WGS) entry which is preliminary data.</text>
</comment>
<organism evidence="3 4">
    <name type="scientific">Molorchus minor</name>
    <dbReference type="NCBI Taxonomy" id="1323400"/>
    <lineage>
        <taxon>Eukaryota</taxon>
        <taxon>Metazoa</taxon>
        <taxon>Ecdysozoa</taxon>
        <taxon>Arthropoda</taxon>
        <taxon>Hexapoda</taxon>
        <taxon>Insecta</taxon>
        <taxon>Pterygota</taxon>
        <taxon>Neoptera</taxon>
        <taxon>Endopterygota</taxon>
        <taxon>Coleoptera</taxon>
        <taxon>Polyphaga</taxon>
        <taxon>Cucujiformia</taxon>
        <taxon>Chrysomeloidea</taxon>
        <taxon>Cerambycidae</taxon>
        <taxon>Lamiinae</taxon>
        <taxon>Monochamini</taxon>
        <taxon>Molorchus</taxon>
    </lineage>
</organism>
<feature type="compositionally biased region" description="Polar residues" evidence="2">
    <location>
        <begin position="740"/>
        <end position="760"/>
    </location>
</feature>
<evidence type="ECO:0008006" key="5">
    <source>
        <dbReference type="Google" id="ProtNLM"/>
    </source>
</evidence>
<dbReference type="Proteomes" id="UP001162164">
    <property type="component" value="Unassembled WGS sequence"/>
</dbReference>
<feature type="coiled-coil region" evidence="1">
    <location>
        <begin position="393"/>
        <end position="420"/>
    </location>
</feature>
<reference evidence="3" key="1">
    <citation type="journal article" date="2023" name="Insect Mol. Biol.">
        <title>Genome sequencing provides insights into the evolution of gene families encoding plant cell wall-degrading enzymes in longhorned beetles.</title>
        <authorList>
            <person name="Shin N.R."/>
            <person name="Okamura Y."/>
            <person name="Kirsch R."/>
            <person name="Pauchet Y."/>
        </authorList>
    </citation>
    <scope>NUCLEOTIDE SEQUENCE</scope>
    <source>
        <strain evidence="3">MMC_N1</strain>
    </source>
</reference>
<keyword evidence="1" id="KW-0175">Coiled coil</keyword>